<evidence type="ECO:0000313" key="3">
    <source>
        <dbReference type="EMBL" id="KAE8309154.1"/>
    </source>
</evidence>
<dbReference type="EMBL" id="ML738371">
    <property type="protein sequence ID" value="KAE8309154.1"/>
    <property type="molecule type" value="Genomic_DNA"/>
</dbReference>
<dbReference type="InterPro" id="IPR051532">
    <property type="entry name" value="Ester_Hydrolysis_Enzymes"/>
</dbReference>
<dbReference type="Proteomes" id="UP000325433">
    <property type="component" value="Unassembled WGS sequence"/>
</dbReference>
<dbReference type="CDD" id="cd01833">
    <property type="entry name" value="XynB_like"/>
    <property type="match status" value="1"/>
</dbReference>
<dbReference type="Gene3D" id="3.40.50.1110">
    <property type="entry name" value="SGNH hydrolase"/>
    <property type="match status" value="1"/>
</dbReference>
<accession>A0A5N6VKS8</accession>
<gene>
    <name evidence="3" type="ORF">BDV41DRAFT_567549</name>
</gene>
<proteinExistence type="predicted"/>
<reference evidence="4" key="1">
    <citation type="submission" date="2019-04" db="EMBL/GenBank/DDBJ databases">
        <title>Friends and foes A comparative genomics studyof 23 Aspergillus species from section Flavi.</title>
        <authorList>
            <consortium name="DOE Joint Genome Institute"/>
            <person name="Kjaerbolling I."/>
            <person name="Vesth T."/>
            <person name="Frisvad J.C."/>
            <person name="Nybo J.L."/>
            <person name="Theobald S."/>
            <person name="Kildgaard S."/>
            <person name="Isbrandt T."/>
            <person name="Kuo A."/>
            <person name="Sato A."/>
            <person name="Lyhne E.K."/>
            <person name="Kogle M.E."/>
            <person name="Wiebenga A."/>
            <person name="Kun R.S."/>
            <person name="Lubbers R.J."/>
            <person name="Makela M.R."/>
            <person name="Barry K."/>
            <person name="Chovatia M."/>
            <person name="Clum A."/>
            <person name="Daum C."/>
            <person name="Haridas S."/>
            <person name="He G."/>
            <person name="LaButti K."/>
            <person name="Lipzen A."/>
            <person name="Mondo S."/>
            <person name="Riley R."/>
            <person name="Salamov A."/>
            <person name="Simmons B.A."/>
            <person name="Magnuson J.K."/>
            <person name="Henrissat B."/>
            <person name="Mortensen U.H."/>
            <person name="Larsen T.O."/>
            <person name="Devries R.P."/>
            <person name="Grigoriev I.V."/>
            <person name="Machida M."/>
            <person name="Baker S.E."/>
            <person name="Andersen M.R."/>
        </authorList>
    </citation>
    <scope>NUCLEOTIDE SEQUENCE [LARGE SCALE GENOMIC DNA]</scope>
    <source>
        <strain evidence="4">CBS 130015</strain>
    </source>
</reference>
<feature type="compositionally biased region" description="Gly residues" evidence="1">
    <location>
        <begin position="604"/>
        <end position="618"/>
    </location>
</feature>
<feature type="compositionally biased region" description="Low complexity" evidence="1">
    <location>
        <begin position="1104"/>
        <end position="1120"/>
    </location>
</feature>
<dbReference type="Pfam" id="PF00657">
    <property type="entry name" value="Lipase_GDSL"/>
    <property type="match status" value="1"/>
</dbReference>
<evidence type="ECO:0000256" key="1">
    <source>
        <dbReference type="SAM" id="MobiDB-lite"/>
    </source>
</evidence>
<sequence length="1305" mass="138648">MPPLQTGSVQNNSVQMLAAMRDNLRSSENSTTGHLHERATGLKVMIVGDSISQGREGDFTWRYRIWEWFQSQGVAVDFVGPYTGTVQPDKAAPPSPPALYGEPQPTGAIKVSGGYAKEVSSDFPKSHFAVWGRAAAVDKGLIQEVMAAHPADLMLLLLGFNDMGWFYSDSMGTLDSIHTLISNARAASPKIKFAIANVPQRSFIGGREDLPVSTNIYNSLLRDTIPKWSTTASPIHLVELEENYNCQPSSCPVGSDGLHPNAMGEYQIARAFSQTLVNDFRIGSSALSIPNNVPARPLPVPSNFKVFTSPGGVTATWDPVYGAYNYDVRSKIKGGIPNFSSGSVSSNRWDATWPIDGWEYEVQVRASAGDTIKGDWTTTLTATAHPQTAEAPQNVIVSATTTGFDISWDPPTGSYSDSVIEYNVLYWDKDAECDFITGAAFTGTSAHIENLVAGHRYFVAVETWNAAGQGFPAVVRSVIPGAGTPPPPTDLKIIAADQTTVHLTWDSLSAAAGYRLWLRNVNATGSKLEALNYTVEAACSDQYYLFPGTWNYEWCVSAFNGNAESAKGKCVLAPSPDEDGGAAPTCPPAPQWCPNGGSVGGGSGGGGSGGGGDSGGGSSSSSGGTTEEPWPVVTNGQCKGPDCKNGQCTGLLCASFGCSGSGCLNGVCTAFGQCTVHGCLGSGCRDGVCVADDCITAGCVGDDCGEDGKCTDDRCIGLGCSGSDCGKDGICTGPDCWEGTCSGSGCANGVCSGSKCSSYDGCVGKDCNNGSCKGDDCSSCSGSDCHDGDCTGDNCIGCTGPDCHNGQCTGSNCYGCTGRDCHHGACRGEHCSSCVGSDCVVSNGKSGFELNWMDRFWDYLFNTKGYSCDNFNRLMFDKCNNLQPVYNSLPGDDHWDFIGITQELNKFKAMIGGDYDADVVKQSENVRKKKNISEYKPWRASEAIIKSRMGLLERIVLACDIWTSSAIFGPLDSTNYRIYSALKDVDANLATTYRYWMTNVRIPGQMEAGSEQAALLITSIEEGLNIATTKAIQTADGAARLNEYREALQAIRERYHLDGTGNVCKKPINLNWDRATTGGAPRPPFARRDSCPFPITTKDPANPTSTSTAPTKTTTSLSIPTATTSSDPIYCFNEHNDGSYVPFKVDGAKAAMEALCYNGNSLKPGGPPYTYVYSDPSGTNVIGSVQWAPDQSGCKPEKEVEMKIHCETSMEHCFSKCRNPTEGYGGAFIENQGFGCIQWMLYGQKSNTQCSCNENGCTPDSPACCANGSCGTSNALMSTAMKLISLDEVDPALSLSLSTKSTEDD</sequence>
<organism evidence="3 4">
    <name type="scientific">Aspergillus transmontanensis</name>
    <dbReference type="NCBI Taxonomy" id="1034304"/>
    <lineage>
        <taxon>Eukaryota</taxon>
        <taxon>Fungi</taxon>
        <taxon>Dikarya</taxon>
        <taxon>Ascomycota</taxon>
        <taxon>Pezizomycotina</taxon>
        <taxon>Eurotiomycetes</taxon>
        <taxon>Eurotiomycetidae</taxon>
        <taxon>Eurotiales</taxon>
        <taxon>Aspergillaceae</taxon>
        <taxon>Aspergillus</taxon>
        <taxon>Aspergillus subgen. Circumdati</taxon>
    </lineage>
</organism>
<dbReference type="GO" id="GO:0004622">
    <property type="term" value="F:phosphatidylcholine lysophospholipase activity"/>
    <property type="evidence" value="ECO:0007669"/>
    <property type="project" value="TreeGrafter"/>
</dbReference>
<dbReference type="SMART" id="SM00060">
    <property type="entry name" value="FN3"/>
    <property type="match status" value="3"/>
</dbReference>
<dbReference type="Pfam" id="PF00041">
    <property type="entry name" value="fn3"/>
    <property type="match status" value="1"/>
</dbReference>
<dbReference type="PROSITE" id="PS50853">
    <property type="entry name" value="FN3"/>
    <property type="match status" value="1"/>
</dbReference>
<dbReference type="PANTHER" id="PTHR30383">
    <property type="entry name" value="THIOESTERASE 1/PROTEASE 1/LYSOPHOSPHOLIPASE L1"/>
    <property type="match status" value="1"/>
</dbReference>
<evidence type="ECO:0000313" key="4">
    <source>
        <dbReference type="Proteomes" id="UP000325433"/>
    </source>
</evidence>
<evidence type="ECO:0000259" key="2">
    <source>
        <dbReference type="PROSITE" id="PS50853"/>
    </source>
</evidence>
<feature type="region of interest" description="Disordered" evidence="1">
    <location>
        <begin position="1093"/>
        <end position="1120"/>
    </location>
</feature>
<dbReference type="InterPro" id="IPR013783">
    <property type="entry name" value="Ig-like_fold"/>
</dbReference>
<dbReference type="InterPro" id="IPR036116">
    <property type="entry name" value="FN3_sf"/>
</dbReference>
<keyword evidence="4" id="KW-1185">Reference proteome</keyword>
<dbReference type="Gene3D" id="2.60.40.10">
    <property type="entry name" value="Immunoglobulins"/>
    <property type="match status" value="2"/>
</dbReference>
<dbReference type="InterPro" id="IPR003961">
    <property type="entry name" value="FN3_dom"/>
</dbReference>
<dbReference type="CDD" id="cd00063">
    <property type="entry name" value="FN3"/>
    <property type="match status" value="1"/>
</dbReference>
<dbReference type="PANTHER" id="PTHR30383:SF5">
    <property type="entry name" value="SGNH HYDROLASE-TYPE ESTERASE DOMAIN-CONTAINING PROTEIN"/>
    <property type="match status" value="1"/>
</dbReference>
<feature type="domain" description="Fibronectin type-III" evidence="2">
    <location>
        <begin position="391"/>
        <end position="487"/>
    </location>
</feature>
<dbReference type="InterPro" id="IPR001087">
    <property type="entry name" value="GDSL"/>
</dbReference>
<dbReference type="SUPFAM" id="SSF52266">
    <property type="entry name" value="SGNH hydrolase"/>
    <property type="match status" value="1"/>
</dbReference>
<dbReference type="SUPFAM" id="SSF49265">
    <property type="entry name" value="Fibronectin type III"/>
    <property type="match status" value="2"/>
</dbReference>
<feature type="region of interest" description="Disordered" evidence="1">
    <location>
        <begin position="604"/>
        <end position="628"/>
    </location>
</feature>
<protein>
    <recommendedName>
        <fullName evidence="2">Fibronectin type-III domain-containing protein</fullName>
    </recommendedName>
</protein>
<name>A0A5N6VKS8_9EURO</name>
<dbReference type="InterPro" id="IPR036514">
    <property type="entry name" value="SGNH_hydro_sf"/>
</dbReference>